<dbReference type="EMBL" id="RCCI01000004">
    <property type="protein sequence ID" value="RLJ68604.1"/>
    <property type="molecule type" value="Genomic_DNA"/>
</dbReference>
<evidence type="ECO:0000259" key="2">
    <source>
        <dbReference type="Pfam" id="PF00149"/>
    </source>
</evidence>
<dbReference type="GO" id="GO:0016787">
    <property type="term" value="F:hydrolase activity"/>
    <property type="evidence" value="ECO:0007669"/>
    <property type="project" value="InterPro"/>
</dbReference>
<dbReference type="Proteomes" id="UP000268908">
    <property type="component" value="Unassembled WGS sequence"/>
</dbReference>
<dbReference type="InterPro" id="IPR029052">
    <property type="entry name" value="Metallo-depent_PP-like"/>
</dbReference>
<dbReference type="AlphaFoldDB" id="A0A497XL32"/>
<organism evidence="3 4">
    <name type="scientific">Sulfurisoma sediminicola</name>
    <dbReference type="NCBI Taxonomy" id="1381557"/>
    <lineage>
        <taxon>Bacteria</taxon>
        <taxon>Pseudomonadati</taxon>
        <taxon>Pseudomonadota</taxon>
        <taxon>Betaproteobacteria</taxon>
        <taxon>Nitrosomonadales</taxon>
        <taxon>Sterolibacteriaceae</taxon>
        <taxon>Sulfurisoma</taxon>
    </lineage>
</organism>
<evidence type="ECO:0000313" key="4">
    <source>
        <dbReference type="Proteomes" id="UP000268908"/>
    </source>
</evidence>
<dbReference type="Pfam" id="PF00149">
    <property type="entry name" value="Metallophos"/>
    <property type="match status" value="1"/>
</dbReference>
<dbReference type="RefSeq" id="WP_121240490.1">
    <property type="nucleotide sequence ID" value="NZ_BHVV01000002.1"/>
</dbReference>
<accession>A0A497XL32</accession>
<reference evidence="3 4" key="1">
    <citation type="submission" date="2018-10" db="EMBL/GenBank/DDBJ databases">
        <title>Genomic Encyclopedia of Type Strains, Phase IV (KMG-IV): sequencing the most valuable type-strain genomes for metagenomic binning, comparative biology and taxonomic classification.</title>
        <authorList>
            <person name="Goeker M."/>
        </authorList>
    </citation>
    <scope>NUCLEOTIDE SEQUENCE [LARGE SCALE GENOMIC DNA]</scope>
    <source>
        <strain evidence="3 4">DSM 26916</strain>
    </source>
</reference>
<keyword evidence="1" id="KW-0732">Signal</keyword>
<name>A0A497XL32_9PROT</name>
<dbReference type="InterPro" id="IPR004843">
    <property type="entry name" value="Calcineurin-like_PHP"/>
</dbReference>
<comment type="caution">
    <text evidence="3">The sequence shown here is derived from an EMBL/GenBank/DDBJ whole genome shotgun (WGS) entry which is preliminary data.</text>
</comment>
<evidence type="ECO:0000256" key="1">
    <source>
        <dbReference type="SAM" id="SignalP"/>
    </source>
</evidence>
<gene>
    <name evidence="3" type="ORF">DFR35_1172</name>
</gene>
<proteinExistence type="predicted"/>
<sequence length="495" mass="53004">MAMTPGRSPETRATAVLLAALSLLAGCAVAPADDRQRALNSWLQLGPGGDSSLRAIVGAGADCPTAIIDQAVRPMTPRAEPSKAQPLAGAGGNRAFNPEFDVRSCELAVPSAARDASIDGRAIPLPRGEIKRIVVVGDTGCRIKVPAGGKGDPIQDCASPAAWPWPRIAAAAARARPDLVIHVGDYHYREYCDDPRLCPPLREQGVVVGYDWAGWNADFFTPAAPLLSAAPWVFVRGNHENCDRGGEGWMRFLSPLPYQACGNQTYKSATRSVLGNNFTAAAYRIDLDRKLGLIVADNSGHEDYRPARETPRDVELFRQTLAALREAPATQRLWFLSHRPVWYDLLDPASQPNALQAALRNGLPANVQVAFAGHQHAFETINFSPDADRAFHPAGRPAQVIVGGGGTQLESLDPHSPFYEGEGGTGSTERARPDGRLYDGVAAATGLVLNRYSFLLLERDAEGWGGTVLDPDGLPITRCRLSGGSKELACTFPGH</sequence>
<dbReference type="OrthoDB" id="9763403at2"/>
<feature type="domain" description="Calcineurin-like phosphoesterase" evidence="2">
    <location>
        <begin position="132"/>
        <end position="377"/>
    </location>
</feature>
<evidence type="ECO:0000313" key="3">
    <source>
        <dbReference type="EMBL" id="RLJ68604.1"/>
    </source>
</evidence>
<keyword evidence="4" id="KW-1185">Reference proteome</keyword>
<dbReference type="PROSITE" id="PS51257">
    <property type="entry name" value="PROKAR_LIPOPROTEIN"/>
    <property type="match status" value="1"/>
</dbReference>
<feature type="signal peptide" evidence="1">
    <location>
        <begin position="1"/>
        <end position="32"/>
    </location>
</feature>
<protein>
    <submittedName>
        <fullName evidence="3">Calcineurin-like phosphoesterase family protein</fullName>
    </submittedName>
</protein>
<feature type="chain" id="PRO_5019813836" evidence="1">
    <location>
        <begin position="33"/>
        <end position="495"/>
    </location>
</feature>
<dbReference type="Gene3D" id="3.60.21.10">
    <property type="match status" value="1"/>
</dbReference>
<dbReference type="SUPFAM" id="SSF56300">
    <property type="entry name" value="Metallo-dependent phosphatases"/>
    <property type="match status" value="1"/>
</dbReference>